<keyword evidence="11" id="KW-1185">Reference proteome</keyword>
<name>A0AA43KC63_9CYAN</name>
<keyword evidence="4 8" id="KW-0408">Iron</keyword>
<evidence type="ECO:0000313" key="10">
    <source>
        <dbReference type="EMBL" id="MDH6060720.1"/>
    </source>
</evidence>
<keyword evidence="2 8" id="KW-0001">2Fe-2S</keyword>
<dbReference type="NCBIfam" id="TIGR00365">
    <property type="entry name" value="Grx4 family monothiol glutaredoxin"/>
    <property type="match status" value="1"/>
</dbReference>
<dbReference type="PIRSF" id="PIRSF005894">
    <property type="entry name" value="Monothiol_GRX"/>
    <property type="match status" value="1"/>
</dbReference>
<evidence type="ECO:0000256" key="8">
    <source>
        <dbReference type="PIRSR" id="PIRSR005894-2"/>
    </source>
</evidence>
<dbReference type="CDD" id="cd03028">
    <property type="entry name" value="GRX_PICOT_like"/>
    <property type="match status" value="1"/>
</dbReference>
<keyword evidence="6" id="KW-0676">Redox-active center</keyword>
<dbReference type="FunFam" id="3.40.30.10:FF:000005">
    <property type="entry name" value="Glutaredoxin 5"/>
    <property type="match status" value="1"/>
</dbReference>
<comment type="similarity">
    <text evidence="1 7">Belongs to the glutaredoxin family. Monothiol subfamily.</text>
</comment>
<feature type="domain" description="Glutaredoxin" evidence="9">
    <location>
        <begin position="18"/>
        <end position="82"/>
    </location>
</feature>
<dbReference type="GO" id="GO:0046872">
    <property type="term" value="F:metal ion binding"/>
    <property type="evidence" value="ECO:0007669"/>
    <property type="project" value="UniProtKB-KW"/>
</dbReference>
<evidence type="ECO:0000259" key="9">
    <source>
        <dbReference type="Pfam" id="PF00462"/>
    </source>
</evidence>
<evidence type="ECO:0000256" key="6">
    <source>
        <dbReference type="ARBA" id="ARBA00023284"/>
    </source>
</evidence>
<evidence type="ECO:0000256" key="7">
    <source>
        <dbReference type="PIRNR" id="PIRNR005894"/>
    </source>
</evidence>
<dbReference type="GO" id="GO:0051537">
    <property type="term" value="F:2 iron, 2 sulfur cluster binding"/>
    <property type="evidence" value="ECO:0007669"/>
    <property type="project" value="UniProtKB-KW"/>
</dbReference>
<sequence length="107" mass="12008">MNPETKQKIDNLINNNKILVFMKGNKLMPQCGFSNNVVQILNSLAVPFETVDVLSDPEIRQGIKEYSNWPTIPQVYLNGEFIGGSDILIELYQKGQLQQLVEVALAS</sequence>
<dbReference type="InterPro" id="IPR036249">
    <property type="entry name" value="Thioredoxin-like_sf"/>
</dbReference>
<keyword evidence="5 8" id="KW-0411">Iron-sulfur</keyword>
<accession>A0AA43KC63</accession>
<dbReference type="InterPro" id="IPR004480">
    <property type="entry name" value="Monothiol_GRX-rel"/>
</dbReference>
<dbReference type="Pfam" id="PF00462">
    <property type="entry name" value="Glutaredoxin"/>
    <property type="match status" value="1"/>
</dbReference>
<dbReference type="RefSeq" id="WP_280654710.1">
    <property type="nucleotide sequence ID" value="NZ_JANQDH010000062.1"/>
</dbReference>
<organism evidence="10 11">
    <name type="scientific">Chrysosporum bergii ANA360D</name>
    <dbReference type="NCBI Taxonomy" id="617107"/>
    <lineage>
        <taxon>Bacteria</taxon>
        <taxon>Bacillati</taxon>
        <taxon>Cyanobacteriota</taxon>
        <taxon>Cyanophyceae</taxon>
        <taxon>Nostocales</taxon>
        <taxon>Nodulariaceae</taxon>
        <taxon>Chrysosporum</taxon>
    </lineage>
</organism>
<dbReference type="GO" id="GO:0015036">
    <property type="term" value="F:disulfide oxidoreductase activity"/>
    <property type="evidence" value="ECO:0007669"/>
    <property type="project" value="InterPro"/>
</dbReference>
<dbReference type="InterPro" id="IPR002109">
    <property type="entry name" value="Glutaredoxin"/>
</dbReference>
<dbReference type="InterPro" id="IPR033658">
    <property type="entry name" value="GRX_PICOT-like"/>
</dbReference>
<keyword evidence="3 8" id="KW-0479">Metal-binding</keyword>
<dbReference type="InterPro" id="IPR014434">
    <property type="entry name" value="Monothiol_GRX"/>
</dbReference>
<dbReference type="PANTHER" id="PTHR10293">
    <property type="entry name" value="GLUTAREDOXIN FAMILY MEMBER"/>
    <property type="match status" value="1"/>
</dbReference>
<evidence type="ECO:0000256" key="3">
    <source>
        <dbReference type="ARBA" id="ARBA00022723"/>
    </source>
</evidence>
<proteinExistence type="inferred from homology"/>
<evidence type="ECO:0000313" key="11">
    <source>
        <dbReference type="Proteomes" id="UP001159387"/>
    </source>
</evidence>
<dbReference type="PROSITE" id="PS51354">
    <property type="entry name" value="GLUTAREDOXIN_2"/>
    <property type="match status" value="1"/>
</dbReference>
<dbReference type="AlphaFoldDB" id="A0AA43KC63"/>
<comment type="caution">
    <text evidence="10">The sequence shown here is derived from an EMBL/GenBank/DDBJ whole genome shotgun (WGS) entry which is preliminary data.</text>
</comment>
<dbReference type="SUPFAM" id="SSF52833">
    <property type="entry name" value="Thioredoxin-like"/>
    <property type="match status" value="1"/>
</dbReference>
<dbReference type="Proteomes" id="UP001159387">
    <property type="component" value="Unassembled WGS sequence"/>
</dbReference>
<evidence type="ECO:0000256" key="5">
    <source>
        <dbReference type="ARBA" id="ARBA00023014"/>
    </source>
</evidence>
<evidence type="ECO:0000256" key="2">
    <source>
        <dbReference type="ARBA" id="ARBA00022714"/>
    </source>
</evidence>
<gene>
    <name evidence="10" type="primary">grxD</name>
    <name evidence="10" type="ORF">NWP17_09745</name>
</gene>
<protein>
    <recommendedName>
        <fullName evidence="7">Glutaredoxin</fullName>
    </recommendedName>
</protein>
<evidence type="ECO:0000256" key="4">
    <source>
        <dbReference type="ARBA" id="ARBA00023004"/>
    </source>
</evidence>
<evidence type="ECO:0000256" key="1">
    <source>
        <dbReference type="ARBA" id="ARBA00009630"/>
    </source>
</evidence>
<reference evidence="10 11" key="1">
    <citation type="journal article" date="2023" name="J. Phycol.">
        <title>Chrysosporum ovalisporum is synonymous with the true-branching cyanobacterium Umezakia natans (Nostocales/Aphanizomenonaceae).</title>
        <authorList>
            <person name="McGregor G.B."/>
            <person name="Sendall B.C."/>
            <person name="Niiyama Y."/>
            <person name="Tuji A."/>
            <person name="Willis A."/>
        </authorList>
    </citation>
    <scope>NUCLEOTIDE SEQUENCE [LARGE SCALE GENOMIC DNA]</scope>
    <source>
        <strain evidence="10 11">ANA360D</strain>
    </source>
</reference>
<dbReference type="Gene3D" id="3.40.30.10">
    <property type="entry name" value="Glutaredoxin"/>
    <property type="match status" value="1"/>
</dbReference>
<dbReference type="PANTHER" id="PTHR10293:SF16">
    <property type="entry name" value="GLUTAREDOXIN-RELATED PROTEIN 5, MITOCHONDRIAL"/>
    <property type="match status" value="1"/>
</dbReference>
<feature type="binding site" evidence="8">
    <location>
        <position position="31"/>
    </location>
    <ligand>
        <name>[2Fe-2S] cluster</name>
        <dbReference type="ChEBI" id="CHEBI:190135"/>
        <note>ligand shared between dimeric partners</note>
    </ligand>
</feature>
<dbReference type="EMBL" id="JANQDH010000062">
    <property type="protein sequence ID" value="MDH6060720.1"/>
    <property type="molecule type" value="Genomic_DNA"/>
</dbReference>